<dbReference type="InterPro" id="IPR011989">
    <property type="entry name" value="ARM-like"/>
</dbReference>
<dbReference type="SUPFAM" id="SSF48371">
    <property type="entry name" value="ARM repeat"/>
    <property type="match status" value="1"/>
</dbReference>
<dbReference type="EMBL" id="JAEVFJ010000002">
    <property type="protein sequence ID" value="KAH8106826.1"/>
    <property type="molecule type" value="Genomic_DNA"/>
</dbReference>
<dbReference type="Proteomes" id="UP000813824">
    <property type="component" value="Unassembled WGS sequence"/>
</dbReference>
<accession>A0A8K0UZE8</accession>
<dbReference type="PANTHER" id="PTHR22780">
    <property type="entry name" value="ADAPTIN, ALPHA/GAMMA/EPSILON"/>
    <property type="match status" value="1"/>
</dbReference>
<dbReference type="Pfam" id="PF01602">
    <property type="entry name" value="Adaptin_N"/>
    <property type="match status" value="1"/>
</dbReference>
<dbReference type="GO" id="GO:0006886">
    <property type="term" value="P:intracellular protein transport"/>
    <property type="evidence" value="ECO:0007669"/>
    <property type="project" value="InterPro"/>
</dbReference>
<evidence type="ECO:0000259" key="6">
    <source>
        <dbReference type="Pfam" id="PF01602"/>
    </source>
</evidence>
<gene>
    <name evidence="7" type="ORF">BXZ70DRAFT_915264</name>
</gene>
<feature type="compositionally biased region" description="Polar residues" evidence="5">
    <location>
        <begin position="605"/>
        <end position="616"/>
    </location>
</feature>
<evidence type="ECO:0000313" key="7">
    <source>
        <dbReference type="EMBL" id="KAH8106826.1"/>
    </source>
</evidence>
<evidence type="ECO:0000256" key="5">
    <source>
        <dbReference type="SAM" id="MobiDB-lite"/>
    </source>
</evidence>
<keyword evidence="2" id="KW-0813">Transport</keyword>
<dbReference type="Gene3D" id="1.25.10.10">
    <property type="entry name" value="Leucine-rich Repeat Variant"/>
    <property type="match status" value="1"/>
</dbReference>
<dbReference type="GO" id="GO:0030117">
    <property type="term" value="C:membrane coat"/>
    <property type="evidence" value="ECO:0007669"/>
    <property type="project" value="InterPro"/>
</dbReference>
<dbReference type="InterPro" id="IPR050840">
    <property type="entry name" value="Adaptor_Complx_Large_Subunit"/>
</dbReference>
<evidence type="ECO:0000313" key="8">
    <source>
        <dbReference type="Proteomes" id="UP000813824"/>
    </source>
</evidence>
<keyword evidence="8" id="KW-1185">Reference proteome</keyword>
<feature type="compositionally biased region" description="Low complexity" evidence="5">
    <location>
        <begin position="618"/>
        <end position="627"/>
    </location>
</feature>
<proteinExistence type="predicted"/>
<organism evidence="7 8">
    <name type="scientific">Cristinia sonorae</name>
    <dbReference type="NCBI Taxonomy" id="1940300"/>
    <lineage>
        <taxon>Eukaryota</taxon>
        <taxon>Fungi</taxon>
        <taxon>Dikarya</taxon>
        <taxon>Basidiomycota</taxon>
        <taxon>Agaricomycotina</taxon>
        <taxon>Agaricomycetes</taxon>
        <taxon>Agaricomycetidae</taxon>
        <taxon>Agaricales</taxon>
        <taxon>Pleurotineae</taxon>
        <taxon>Stephanosporaceae</taxon>
        <taxon>Cristinia</taxon>
    </lineage>
</organism>
<comment type="caution">
    <text evidence="7">The sequence shown here is derived from an EMBL/GenBank/DDBJ whole genome shotgun (WGS) entry which is preliminary data.</text>
</comment>
<feature type="domain" description="Clathrin/coatomer adaptor adaptin-like N-terminal" evidence="6">
    <location>
        <begin position="77"/>
        <end position="570"/>
    </location>
</feature>
<evidence type="ECO:0000256" key="2">
    <source>
        <dbReference type="ARBA" id="ARBA00022448"/>
    </source>
</evidence>
<feature type="region of interest" description="Disordered" evidence="5">
    <location>
        <begin position="603"/>
        <end position="668"/>
    </location>
</feature>
<dbReference type="InterPro" id="IPR016024">
    <property type="entry name" value="ARM-type_fold"/>
</dbReference>
<comment type="subcellular location">
    <subcellularLocation>
        <location evidence="1">Endomembrane system</location>
    </subcellularLocation>
</comment>
<protein>
    <submittedName>
        <fullName evidence="7">ARM repeat-containing protein</fullName>
    </submittedName>
</protein>
<dbReference type="GO" id="GO:0016192">
    <property type="term" value="P:vesicle-mediated transport"/>
    <property type="evidence" value="ECO:0007669"/>
    <property type="project" value="InterPro"/>
</dbReference>
<evidence type="ECO:0000256" key="1">
    <source>
        <dbReference type="ARBA" id="ARBA00004308"/>
    </source>
</evidence>
<keyword evidence="3" id="KW-0653">Protein transport</keyword>
<evidence type="ECO:0000256" key="4">
    <source>
        <dbReference type="ARBA" id="ARBA00023136"/>
    </source>
</evidence>
<dbReference type="GO" id="GO:0012505">
    <property type="term" value="C:endomembrane system"/>
    <property type="evidence" value="ECO:0007669"/>
    <property type="project" value="UniProtKB-SubCell"/>
</dbReference>
<dbReference type="InterPro" id="IPR002553">
    <property type="entry name" value="Clathrin/coatomer_adapt-like_N"/>
</dbReference>
<reference evidence="7" key="1">
    <citation type="journal article" date="2021" name="New Phytol.">
        <title>Evolutionary innovations through gain and loss of genes in the ectomycorrhizal Boletales.</title>
        <authorList>
            <person name="Wu G."/>
            <person name="Miyauchi S."/>
            <person name="Morin E."/>
            <person name="Kuo A."/>
            <person name="Drula E."/>
            <person name="Varga T."/>
            <person name="Kohler A."/>
            <person name="Feng B."/>
            <person name="Cao Y."/>
            <person name="Lipzen A."/>
            <person name="Daum C."/>
            <person name="Hundley H."/>
            <person name="Pangilinan J."/>
            <person name="Johnson J."/>
            <person name="Barry K."/>
            <person name="LaButti K."/>
            <person name="Ng V."/>
            <person name="Ahrendt S."/>
            <person name="Min B."/>
            <person name="Choi I.G."/>
            <person name="Park H."/>
            <person name="Plett J.M."/>
            <person name="Magnuson J."/>
            <person name="Spatafora J.W."/>
            <person name="Nagy L.G."/>
            <person name="Henrissat B."/>
            <person name="Grigoriev I.V."/>
            <person name="Yang Z.L."/>
            <person name="Xu J."/>
            <person name="Martin F.M."/>
        </authorList>
    </citation>
    <scope>NUCLEOTIDE SEQUENCE</scope>
    <source>
        <strain evidence="7">KKN 215</strain>
    </source>
</reference>
<dbReference type="OrthoDB" id="29308at2759"/>
<sequence>MDVPFMSSGAMSRAHYALVRKVETAASALAADSVLYAEAETVQSRLQNSTLTLKQIKESLVILLYCYNAVFPGSAMDLQSALPHAISLAEAGKTVQDKRIGYLFCVETMPRNHELQLMLVNTLRKDLESPSISRICLALDTLIRFAPEDVYPAIQDRMYELLSHTSPHIRRRTLLAFRTLCEHNTSILKRILDKMRKRLNDEDLSVVHAALVISIVLMQAKLMSRDHFHPILTKLFRRIWNSRAEQDARALLRKILQTLDVVKPSADDFEIMEEIVRSWNTHSLNATKYQCFLLAAAHPESVQESTTSIFIKSIRHLLVSEDANDLYTFVSCLNCLDPKLWAGSSDIPAVLDGWEVERIVSLLSSEDTSIRKQTLRVLLRVDRSIVEAYLQKLVSNIDTQPHSLSRSFQVIEILCGEDGESYAQHLVHQLRASKDDIANRYILQEAVELALMHIRSGSSDFRSGCFGVLFTILAEQQEALGPTLLTISTALVCEYLDDSLISPEKILEGLARSLPLHPADVQEVCLLAMTRVCAKCESVPNEVVQVVQKVKESAGRHIKRRAEQFINLSQDKLALSQLTAQTRSPTLPSILLALEGLNAYDRTPRSPSITASSLQEGSRPSSRASARGNKLRYAAYDAPKPTPRLRRMSSSSSRSTDTPNNDPDEMLSRTVTAGDLALASGRRDLQQLAKSPVLASVSPAPLQTTLAPQGDLLGLDSPFLSEPQAPTISVTGSTEFDFEKIWTTSAYAISRGWCEVTIDVVVRRLQGMQYTMRVIASDQPPFQGELKVTVTPSIESDHYGIALLRLKESEDDSCLWQMRCADNSLRAYIRDLLTDVE</sequence>
<name>A0A8K0UZE8_9AGAR</name>
<keyword evidence="4" id="KW-0472">Membrane</keyword>
<evidence type="ECO:0000256" key="3">
    <source>
        <dbReference type="ARBA" id="ARBA00022927"/>
    </source>
</evidence>
<dbReference type="AlphaFoldDB" id="A0A8K0UZE8"/>